<keyword evidence="3" id="KW-0732">Signal</keyword>
<feature type="compositionally biased region" description="Basic and acidic residues" evidence="1">
    <location>
        <begin position="69"/>
        <end position="85"/>
    </location>
</feature>
<keyword evidence="2" id="KW-0812">Transmembrane</keyword>
<keyword evidence="2" id="KW-1133">Transmembrane helix</keyword>
<dbReference type="EMBL" id="JAOVZR010000001">
    <property type="protein sequence ID" value="MCY0149772.1"/>
    <property type="molecule type" value="Genomic_DNA"/>
</dbReference>
<reference evidence="4" key="1">
    <citation type="submission" date="2022-10" db="EMBL/GenBank/DDBJ databases">
        <title>Hoeflea sp. G2-23, isolated from marine algae.</title>
        <authorList>
            <person name="Kristyanto S."/>
            <person name="Kim J.M."/>
            <person name="Jeon C.O."/>
        </authorList>
    </citation>
    <scope>NUCLEOTIDE SEQUENCE</scope>
    <source>
        <strain evidence="4">G2-23</strain>
    </source>
</reference>
<evidence type="ECO:0000313" key="5">
    <source>
        <dbReference type="Proteomes" id="UP001073227"/>
    </source>
</evidence>
<sequence length="251" mass="27874">MSKRYWIIFIAFGLAALTSEAKAQYPVPSTADRPPIENGGDQSAREYDRTTGQFAIPIIIIEDAENAERAERREADSDQRERDDLTAQQSMAESTERIVFISWWQLGLATAGTILVFGSLGAAFWANWIARDTAKRQLRAYVAVPGGVLSPVKDSKTKLRYDIRIENTGQTPAYNVSCWTNSRFAEYPLTTTLLPPDDKINPMGVLNGGLRVPVLFGKTADNFTAVQKKECEAGTLHFISTEPLPMRIALE</sequence>
<feature type="chain" id="PRO_5046980000" description="DUF4352 domain-containing protein" evidence="3">
    <location>
        <begin position="24"/>
        <end position="251"/>
    </location>
</feature>
<feature type="transmembrane region" description="Helical" evidence="2">
    <location>
        <begin position="103"/>
        <end position="129"/>
    </location>
</feature>
<keyword evidence="2" id="KW-0472">Membrane</keyword>
<dbReference type="RefSeq" id="WP_267655209.1">
    <property type="nucleotide sequence ID" value="NZ_JAOVZR010000001.1"/>
</dbReference>
<name>A0ABT3ZD90_9HYPH</name>
<gene>
    <name evidence="4" type="ORF">OEG84_19180</name>
</gene>
<proteinExistence type="predicted"/>
<keyword evidence="5" id="KW-1185">Reference proteome</keyword>
<dbReference type="Proteomes" id="UP001073227">
    <property type="component" value="Unassembled WGS sequence"/>
</dbReference>
<comment type="caution">
    <text evidence="4">The sequence shown here is derived from an EMBL/GenBank/DDBJ whole genome shotgun (WGS) entry which is preliminary data.</text>
</comment>
<evidence type="ECO:0000313" key="4">
    <source>
        <dbReference type="EMBL" id="MCY0149772.1"/>
    </source>
</evidence>
<evidence type="ECO:0000256" key="2">
    <source>
        <dbReference type="SAM" id="Phobius"/>
    </source>
</evidence>
<protein>
    <recommendedName>
        <fullName evidence="6">DUF4352 domain-containing protein</fullName>
    </recommendedName>
</protein>
<organism evidence="4 5">
    <name type="scientific">Hoeflea algicola</name>
    <dbReference type="NCBI Taxonomy" id="2983763"/>
    <lineage>
        <taxon>Bacteria</taxon>
        <taxon>Pseudomonadati</taxon>
        <taxon>Pseudomonadota</taxon>
        <taxon>Alphaproteobacteria</taxon>
        <taxon>Hyphomicrobiales</taxon>
        <taxon>Rhizobiaceae</taxon>
        <taxon>Hoeflea</taxon>
    </lineage>
</organism>
<evidence type="ECO:0008006" key="6">
    <source>
        <dbReference type="Google" id="ProtNLM"/>
    </source>
</evidence>
<feature type="region of interest" description="Disordered" evidence="1">
    <location>
        <begin position="69"/>
        <end position="89"/>
    </location>
</feature>
<evidence type="ECO:0000256" key="3">
    <source>
        <dbReference type="SAM" id="SignalP"/>
    </source>
</evidence>
<evidence type="ECO:0000256" key="1">
    <source>
        <dbReference type="SAM" id="MobiDB-lite"/>
    </source>
</evidence>
<accession>A0ABT3ZD90</accession>
<feature type="signal peptide" evidence="3">
    <location>
        <begin position="1"/>
        <end position="23"/>
    </location>
</feature>